<keyword evidence="3" id="KW-1185">Reference proteome</keyword>
<protein>
    <submittedName>
        <fullName evidence="2">Uncharacterized protein</fullName>
    </submittedName>
</protein>
<accession>A0ABP1X688</accession>
<reference evidence="2 3" key="1">
    <citation type="submission" date="2014-09" db="EMBL/GenBank/DDBJ databases">
        <authorList>
            <person name="Bertelli C."/>
        </authorList>
    </citation>
    <scope>NUCLEOTIDE SEQUENCE [LARGE SCALE GENOMIC DNA]</scope>
    <source>
        <strain evidence="2 3">BIC1401111250</strain>
    </source>
</reference>
<gene>
    <name evidence="2" type="ORF">BLIC_c01444</name>
</gene>
<dbReference type="EMBL" id="CCWP01000029">
    <property type="protein sequence ID" value="CEF01950.1"/>
    <property type="molecule type" value="Genomic_DNA"/>
</dbReference>
<feature type="region of interest" description="Disordered" evidence="1">
    <location>
        <begin position="1"/>
        <end position="32"/>
    </location>
</feature>
<proteinExistence type="predicted"/>
<evidence type="ECO:0000313" key="2">
    <source>
        <dbReference type="EMBL" id="CEF01950.1"/>
    </source>
</evidence>
<feature type="compositionally biased region" description="Basic and acidic residues" evidence="1">
    <location>
        <begin position="16"/>
        <end position="32"/>
    </location>
</feature>
<name>A0ABP1X688_BIFLI</name>
<feature type="compositionally biased region" description="Basic residues" evidence="1">
    <location>
        <begin position="1"/>
        <end position="15"/>
    </location>
</feature>
<comment type="caution">
    <text evidence="2">The sequence shown here is derived from an EMBL/GenBank/DDBJ whole genome shotgun (WGS) entry which is preliminary data.</text>
</comment>
<sequence length="457" mass="50597">MLPPRPKGRGLRKPKTMSDHGKPDKPGLWRDTNEKTVVACMESGNLRMRDPDTGMVLSGERLERAAPFRRTEWAGIDLTRARFSAMPDAAGCWCDANGSLWLITGGDGIDGLKEPGREWECAPCSGITVRMLHEWGPWARCDFNPKDDEAVRFDWCKPWIADHGRDADMSESASSLLAHIEEIRKSLPEEPGLWRFEHAGSGVVFGDGGGKSLFLFDSGGGFLDGGLGPCTRLRPGIPVGSAPIPNLPGVWMDKGGNLLAVFGERRVRIWDNHDWMVEELDDDSGELSAHGPYTRYSLQTVEQVPWKPTADGTAPIREGTRTVHLPAVRSFGRLERDKWLAVKNLEESAELVEACKQYLKACDPTDPSHIGDQFDDHADCLACYGVNVGGELGDDRDKAKAGWHDHVRDQRRQTMLGELADVLQTVGNLITAFGITDEEVGRAMCDCLERNRRKGRL</sequence>
<dbReference type="Proteomes" id="UP000043107">
    <property type="component" value="Unassembled WGS sequence"/>
</dbReference>
<organism evidence="2 3">
    <name type="scientific">Bifidobacterium longum subsp. infantis</name>
    <dbReference type="NCBI Taxonomy" id="1682"/>
    <lineage>
        <taxon>Bacteria</taxon>
        <taxon>Bacillati</taxon>
        <taxon>Actinomycetota</taxon>
        <taxon>Actinomycetes</taxon>
        <taxon>Bifidobacteriales</taxon>
        <taxon>Bifidobacteriaceae</taxon>
        <taxon>Bifidobacterium</taxon>
    </lineage>
</organism>
<evidence type="ECO:0000256" key="1">
    <source>
        <dbReference type="SAM" id="MobiDB-lite"/>
    </source>
</evidence>
<evidence type="ECO:0000313" key="3">
    <source>
        <dbReference type="Proteomes" id="UP000043107"/>
    </source>
</evidence>